<reference evidence="9" key="2">
    <citation type="submission" date="2021-04" db="EMBL/GenBank/DDBJ databases">
        <authorList>
            <person name="Podell S."/>
        </authorList>
    </citation>
    <scope>NUCLEOTIDE SEQUENCE</scope>
    <source>
        <strain evidence="9">Hildebrandi</strain>
    </source>
</reference>
<accession>A0A9K3PQX4</accession>
<reference evidence="9" key="1">
    <citation type="journal article" date="2021" name="Sci. Rep.">
        <title>Diploid genomic architecture of Nitzschia inconspicua, an elite biomass production diatom.</title>
        <authorList>
            <person name="Oliver A."/>
            <person name="Podell S."/>
            <person name="Pinowska A."/>
            <person name="Traller J.C."/>
            <person name="Smith S.R."/>
            <person name="McClure R."/>
            <person name="Beliaev A."/>
            <person name="Bohutskyi P."/>
            <person name="Hill E.A."/>
            <person name="Rabines A."/>
            <person name="Zheng H."/>
            <person name="Allen L.Z."/>
            <person name="Kuo A."/>
            <person name="Grigoriev I.V."/>
            <person name="Allen A.E."/>
            <person name="Hazlebeck D."/>
            <person name="Allen E.E."/>
        </authorList>
    </citation>
    <scope>NUCLEOTIDE SEQUENCE</scope>
    <source>
        <strain evidence="9">Hildebrandi</strain>
    </source>
</reference>
<dbReference type="GO" id="GO:0005737">
    <property type="term" value="C:cytoplasm"/>
    <property type="evidence" value="ECO:0007669"/>
    <property type="project" value="InterPro"/>
</dbReference>
<evidence type="ECO:0000256" key="2">
    <source>
        <dbReference type="ARBA" id="ARBA00009145"/>
    </source>
</evidence>
<comment type="pathway">
    <text evidence="1">Amino-acid biosynthesis; L-arginine biosynthesis; N(2)-acetyl-L-ornithine from L-glutamate: step 1/4.</text>
</comment>
<sequence length="737" mass="81565">MSGLLRTISSTTISIAKKVGMIMLLSAVFPKTSLGPRPVAGWIQQRVPSFTYSRTAAATRATSVLQHSSSNSRTALYSTSFKYSNDHIRLSAMRGENNNNQDVKPMNQSIYAATSNNNFLNNTDTSSSSSSVTSRPETASSSSSSSSSAIKSTADGPLETTMVFRKMTGANWTGDLNGELVEMEIDYQQNEMDRNGVVAGKKESPSTDIAATTNGTNSPSDSMMELQLQEDKVSVLSIDPAVVDIYERNMTNADKLDECSIFNVGDMFSNRHFVEMFRGSANYIASHRNSLVVYHIPGDLMDEHPDTFRDLMNDISLTWLMGMRIVIVAGCKYQVEKRLQRRLAHKGMVVTDTESLRVVKEEAGYVRFEVERQLARALKGSRSGGTGEGGEGNVVSGNFYSAQPFGVLDGVDYKFSGFVRKMETDKIQQVLKNRDIVLLTTLGFSPTGDVFNVNSEYLAAYAGGSLNASKLIYFLENDVAMRHKVHRTNIPHLRVNDGQKLLQLSGVRTETKGFVYLDDCPYNDAEANFLVKMGWGMHALLNGVKRVHLVSPENGALLQELYTRDGAGTMISGDLYDGILGATVRDVTAIHELITPLVEKGTLVERTKATLERDIDQYHVYTRDGLIVACGQLKMFENGYAEIGCLVVNPAYRAKGRGDAMLGYLERLCVQNGARIVFVLSTQTMEWFIERGFDEVGVDMLPPSRQATYNHVRASKIYMKKITSVRDLDASELFWDR</sequence>
<dbReference type="InterPro" id="IPR010167">
    <property type="entry name" value="NH2A_AcTrfase"/>
</dbReference>
<evidence type="ECO:0000256" key="6">
    <source>
        <dbReference type="ARBA" id="ARBA00048372"/>
    </source>
</evidence>
<dbReference type="InterPro" id="IPR000182">
    <property type="entry name" value="GNAT_dom"/>
</dbReference>
<dbReference type="OrthoDB" id="438291at2759"/>
<dbReference type="Pfam" id="PF00583">
    <property type="entry name" value="Acetyltransf_1"/>
    <property type="match status" value="1"/>
</dbReference>
<dbReference type="PANTHER" id="PTHR30602">
    <property type="entry name" value="AMINO-ACID ACETYLTRANSFERASE"/>
    <property type="match status" value="1"/>
</dbReference>
<name>A0A9K3PQX4_9STRA</name>
<comment type="similarity">
    <text evidence="2">Belongs to the acetyltransferase family. ArgA subfamily.</text>
</comment>
<dbReference type="NCBIfam" id="TIGR01890">
    <property type="entry name" value="N-Ac-Glu-synth"/>
    <property type="match status" value="1"/>
</dbReference>
<evidence type="ECO:0000313" key="10">
    <source>
        <dbReference type="Proteomes" id="UP000693970"/>
    </source>
</evidence>
<feature type="region of interest" description="Disordered" evidence="7">
    <location>
        <begin position="116"/>
        <end position="154"/>
    </location>
</feature>
<protein>
    <recommendedName>
        <fullName evidence="3">amino-acid N-acetyltransferase</fullName>
        <ecNumber evidence="3">2.3.1.1</ecNumber>
    </recommendedName>
</protein>
<organism evidence="9 10">
    <name type="scientific">Nitzschia inconspicua</name>
    <dbReference type="NCBI Taxonomy" id="303405"/>
    <lineage>
        <taxon>Eukaryota</taxon>
        <taxon>Sar</taxon>
        <taxon>Stramenopiles</taxon>
        <taxon>Ochrophyta</taxon>
        <taxon>Bacillariophyta</taxon>
        <taxon>Bacillariophyceae</taxon>
        <taxon>Bacillariophycidae</taxon>
        <taxon>Bacillariales</taxon>
        <taxon>Bacillariaceae</taxon>
        <taxon>Nitzschia</taxon>
    </lineage>
</organism>
<dbReference type="NCBIfam" id="NF003641">
    <property type="entry name" value="PRK05279.1"/>
    <property type="match status" value="1"/>
</dbReference>
<dbReference type="Proteomes" id="UP000693970">
    <property type="component" value="Unassembled WGS sequence"/>
</dbReference>
<comment type="catalytic activity">
    <reaction evidence="6">
        <text>L-glutamate + acetyl-CoA = N-acetyl-L-glutamate + CoA + H(+)</text>
        <dbReference type="Rhea" id="RHEA:24292"/>
        <dbReference type="ChEBI" id="CHEBI:15378"/>
        <dbReference type="ChEBI" id="CHEBI:29985"/>
        <dbReference type="ChEBI" id="CHEBI:44337"/>
        <dbReference type="ChEBI" id="CHEBI:57287"/>
        <dbReference type="ChEBI" id="CHEBI:57288"/>
        <dbReference type="EC" id="2.3.1.1"/>
    </reaction>
</comment>
<dbReference type="CDD" id="cd04301">
    <property type="entry name" value="NAT_SF"/>
    <property type="match status" value="1"/>
</dbReference>
<feature type="compositionally biased region" description="Polar residues" evidence="7">
    <location>
        <begin position="206"/>
        <end position="221"/>
    </location>
</feature>
<evidence type="ECO:0000256" key="7">
    <source>
        <dbReference type="SAM" id="MobiDB-lite"/>
    </source>
</evidence>
<keyword evidence="4" id="KW-0808">Transferase</keyword>
<dbReference type="PANTHER" id="PTHR30602:SF12">
    <property type="entry name" value="AMINO-ACID ACETYLTRANSFERASE NAGS1, CHLOROPLASTIC-RELATED"/>
    <property type="match status" value="1"/>
</dbReference>
<dbReference type="GO" id="GO:0004042">
    <property type="term" value="F:L-glutamate N-acetyltransferase activity"/>
    <property type="evidence" value="ECO:0007669"/>
    <property type="project" value="InterPro"/>
</dbReference>
<gene>
    <name evidence="9" type="ORF">IV203_001381</name>
</gene>
<dbReference type="GO" id="GO:0006526">
    <property type="term" value="P:L-arginine biosynthetic process"/>
    <property type="evidence" value="ECO:0007669"/>
    <property type="project" value="InterPro"/>
</dbReference>
<evidence type="ECO:0000256" key="1">
    <source>
        <dbReference type="ARBA" id="ARBA00004925"/>
    </source>
</evidence>
<dbReference type="Pfam" id="PF00696">
    <property type="entry name" value="AA_kinase"/>
    <property type="match status" value="1"/>
</dbReference>
<feature type="region of interest" description="Disordered" evidence="7">
    <location>
        <begin position="198"/>
        <end position="221"/>
    </location>
</feature>
<keyword evidence="10" id="KW-1185">Reference proteome</keyword>
<feature type="domain" description="N-acetyltransferase" evidence="8">
    <location>
        <begin position="582"/>
        <end position="724"/>
    </location>
</feature>
<evidence type="ECO:0000313" key="9">
    <source>
        <dbReference type="EMBL" id="KAG7356695.1"/>
    </source>
</evidence>
<evidence type="ECO:0000256" key="5">
    <source>
        <dbReference type="ARBA" id="ARBA00023315"/>
    </source>
</evidence>
<dbReference type="HAMAP" id="MF_01105">
    <property type="entry name" value="N_acetyl_glu_synth"/>
    <property type="match status" value="1"/>
</dbReference>
<keyword evidence="5" id="KW-0012">Acyltransferase</keyword>
<evidence type="ECO:0000256" key="4">
    <source>
        <dbReference type="ARBA" id="ARBA00022679"/>
    </source>
</evidence>
<proteinExistence type="inferred from homology"/>
<evidence type="ECO:0000256" key="3">
    <source>
        <dbReference type="ARBA" id="ARBA00012697"/>
    </source>
</evidence>
<dbReference type="PROSITE" id="PS51186">
    <property type="entry name" value="GNAT"/>
    <property type="match status" value="1"/>
</dbReference>
<dbReference type="EMBL" id="JAGRRH010000015">
    <property type="protein sequence ID" value="KAG7356695.1"/>
    <property type="molecule type" value="Genomic_DNA"/>
</dbReference>
<dbReference type="AlphaFoldDB" id="A0A9K3PQX4"/>
<evidence type="ECO:0000259" key="8">
    <source>
        <dbReference type="PROSITE" id="PS51186"/>
    </source>
</evidence>
<comment type="caution">
    <text evidence="9">The sequence shown here is derived from an EMBL/GenBank/DDBJ whole genome shotgun (WGS) entry which is preliminary data.</text>
</comment>
<dbReference type="EC" id="2.3.1.1" evidence="3"/>
<dbReference type="InterPro" id="IPR001048">
    <property type="entry name" value="Asp/Glu/Uridylate_kinase"/>
</dbReference>